<keyword evidence="6" id="KW-0732">Signal</keyword>
<name>A0A556VYC8_BAGYA</name>
<comment type="subunit">
    <text evidence="2">Heterodimer of a B chain and an A chain linked by two disulfide bonds.</text>
</comment>
<keyword evidence="8" id="KW-1185">Reference proteome</keyword>
<evidence type="ECO:0000256" key="6">
    <source>
        <dbReference type="SAM" id="SignalP"/>
    </source>
</evidence>
<reference evidence="7 8" key="1">
    <citation type="journal article" date="2019" name="Genome Biol. Evol.">
        <title>Whole-Genome Sequencing of the Giant Devil Catfish, Bagarius yarrelli.</title>
        <authorList>
            <person name="Jiang W."/>
            <person name="Lv Y."/>
            <person name="Cheng L."/>
            <person name="Yang K."/>
            <person name="Chao B."/>
            <person name="Wang X."/>
            <person name="Li Y."/>
            <person name="Pan X."/>
            <person name="You X."/>
            <person name="Zhang Y."/>
            <person name="Yang J."/>
            <person name="Li J."/>
            <person name="Zhang X."/>
            <person name="Liu S."/>
            <person name="Sun C."/>
            <person name="Yang J."/>
            <person name="Shi Q."/>
        </authorList>
    </citation>
    <scope>NUCLEOTIDE SEQUENCE [LARGE SCALE GENOMIC DNA]</scope>
    <source>
        <strain evidence="7">JWS20170419001</strain>
        <tissue evidence="7">Muscle</tissue>
    </source>
</reference>
<dbReference type="PANTHER" id="PTHR20968">
    <property type="entry name" value="ILGF DOMAIN-CONTAINING PROTEIN"/>
    <property type="match status" value="1"/>
</dbReference>
<comment type="caution">
    <text evidence="7">The sequence shown here is derived from an EMBL/GenBank/DDBJ whole genome shotgun (WGS) entry which is preliminary data.</text>
</comment>
<dbReference type="CDD" id="cd04365">
    <property type="entry name" value="IlGF_relaxin_like"/>
    <property type="match status" value="1"/>
</dbReference>
<dbReference type="GO" id="GO:0005179">
    <property type="term" value="F:hormone activity"/>
    <property type="evidence" value="ECO:0007669"/>
    <property type="project" value="UniProtKB-KW"/>
</dbReference>
<dbReference type="SUPFAM" id="SSF56994">
    <property type="entry name" value="Insulin-like"/>
    <property type="match status" value="1"/>
</dbReference>
<evidence type="ECO:0000313" key="8">
    <source>
        <dbReference type="Proteomes" id="UP000319801"/>
    </source>
</evidence>
<protein>
    <submittedName>
        <fullName evidence="7">Relaxin-3</fullName>
    </submittedName>
</protein>
<keyword evidence="5" id="KW-1015">Disulfide bond</keyword>
<dbReference type="EMBL" id="VCAZ01000007">
    <property type="protein sequence ID" value="TVK90646.1"/>
    <property type="molecule type" value="Genomic_DNA"/>
</dbReference>
<evidence type="ECO:0000313" key="7">
    <source>
        <dbReference type="EMBL" id="TVK90646.1"/>
    </source>
</evidence>
<gene>
    <name evidence="7" type="ORF">Baya_2727</name>
</gene>
<comment type="subcellular location">
    <subcellularLocation>
        <location evidence="1">Secreted</location>
    </subcellularLocation>
</comment>
<dbReference type="InterPro" id="IPR051777">
    <property type="entry name" value="Insulin-like_neuro_ligands"/>
</dbReference>
<accession>A0A556VYC8</accession>
<feature type="chain" id="PRO_5021736223" evidence="6">
    <location>
        <begin position="27"/>
        <end position="260"/>
    </location>
</feature>
<organism evidence="7 8">
    <name type="scientific">Bagarius yarrelli</name>
    <name type="common">Goonch</name>
    <name type="synonym">Bagrus yarrelli</name>
    <dbReference type="NCBI Taxonomy" id="175774"/>
    <lineage>
        <taxon>Eukaryota</taxon>
        <taxon>Metazoa</taxon>
        <taxon>Chordata</taxon>
        <taxon>Craniata</taxon>
        <taxon>Vertebrata</taxon>
        <taxon>Euteleostomi</taxon>
        <taxon>Actinopterygii</taxon>
        <taxon>Neopterygii</taxon>
        <taxon>Teleostei</taxon>
        <taxon>Ostariophysi</taxon>
        <taxon>Siluriformes</taxon>
        <taxon>Sisoridae</taxon>
        <taxon>Sisorinae</taxon>
        <taxon>Bagarius</taxon>
    </lineage>
</organism>
<dbReference type="Proteomes" id="UP000319801">
    <property type="component" value="Unassembled WGS sequence"/>
</dbReference>
<sequence length="260" mass="28665">MRGSYRLPLVPLLLMWAVCSVVQVQAEVKAVKLCGREFIRAVVYTCGGSRWRRLLTPQNDVLSLEEQSSDAELGDSAGSDLSTRDLNPMMTNICCQLTGRGPIHSKLTGQVPIQSELTGQVLIHSELTGQVPIHSKLLLDKYPFTRSSLDEDSSTLSSLDKYPSNLSSLDKYLSTLSSLDKYLSTLSSLGQYPSNLSSLDKYLSTLSSLDKYLSTLSSLDKYLSTLSSLDKRRNEARERAALSRSLLAAQKNDFITCPAE</sequence>
<dbReference type="AlphaFoldDB" id="A0A556VYC8"/>
<evidence type="ECO:0000256" key="5">
    <source>
        <dbReference type="ARBA" id="ARBA00023157"/>
    </source>
</evidence>
<keyword evidence="3" id="KW-0964">Secreted</keyword>
<dbReference type="PANTHER" id="PTHR20968:SF2">
    <property type="entry name" value="INSULIN-LIKE PEPTIDE INSL5"/>
    <property type="match status" value="1"/>
</dbReference>
<evidence type="ECO:0000256" key="3">
    <source>
        <dbReference type="ARBA" id="ARBA00022525"/>
    </source>
</evidence>
<keyword evidence="4" id="KW-0372">Hormone</keyword>
<evidence type="ECO:0000256" key="1">
    <source>
        <dbReference type="ARBA" id="ARBA00004613"/>
    </source>
</evidence>
<feature type="signal peptide" evidence="6">
    <location>
        <begin position="1"/>
        <end position="26"/>
    </location>
</feature>
<dbReference type="InterPro" id="IPR036438">
    <property type="entry name" value="Insulin-like_sf"/>
</dbReference>
<evidence type="ECO:0000256" key="4">
    <source>
        <dbReference type="ARBA" id="ARBA00022702"/>
    </source>
</evidence>
<dbReference type="GO" id="GO:0005576">
    <property type="term" value="C:extracellular region"/>
    <property type="evidence" value="ECO:0007669"/>
    <property type="project" value="UniProtKB-SubCell"/>
</dbReference>
<proteinExistence type="predicted"/>
<dbReference type="OrthoDB" id="9443437at2759"/>
<evidence type="ECO:0000256" key="2">
    <source>
        <dbReference type="ARBA" id="ARBA00011207"/>
    </source>
</evidence>
<dbReference type="GO" id="GO:0001664">
    <property type="term" value="F:G protein-coupled receptor binding"/>
    <property type="evidence" value="ECO:0007669"/>
    <property type="project" value="TreeGrafter"/>
</dbReference>